<dbReference type="Proteomes" id="UP000289856">
    <property type="component" value="Chromosome"/>
</dbReference>
<evidence type="ECO:0000256" key="1">
    <source>
        <dbReference type="SAM" id="MobiDB-lite"/>
    </source>
</evidence>
<feature type="compositionally biased region" description="Basic residues" evidence="1">
    <location>
        <begin position="51"/>
        <end position="62"/>
    </location>
</feature>
<protein>
    <recommendedName>
        <fullName evidence="4">YjzC family protein</fullName>
    </recommendedName>
</protein>
<dbReference type="KEGG" id="cohn:KCTCHS21_61840"/>
<evidence type="ECO:0000313" key="2">
    <source>
        <dbReference type="EMBL" id="BBI36785.1"/>
    </source>
</evidence>
<keyword evidence="3" id="KW-1185">Reference proteome</keyword>
<accession>A0A3T1DFU3</accession>
<dbReference type="InterPro" id="IPR025549">
    <property type="entry name" value="YjzC"/>
</dbReference>
<dbReference type="Pfam" id="PF14168">
    <property type="entry name" value="YjzC"/>
    <property type="match status" value="1"/>
</dbReference>
<evidence type="ECO:0000313" key="3">
    <source>
        <dbReference type="Proteomes" id="UP000289856"/>
    </source>
</evidence>
<organism evidence="2 3">
    <name type="scientific">Cohnella abietis</name>
    <dbReference type="NCBI Taxonomy" id="2507935"/>
    <lineage>
        <taxon>Bacteria</taxon>
        <taxon>Bacillati</taxon>
        <taxon>Bacillota</taxon>
        <taxon>Bacilli</taxon>
        <taxon>Bacillales</taxon>
        <taxon>Paenibacillaceae</taxon>
        <taxon>Cohnella</taxon>
    </lineage>
</organism>
<dbReference type="OrthoDB" id="5244304at2"/>
<gene>
    <name evidence="2" type="primary">yjzC</name>
    <name evidence="2" type="ORF">KCTCHS21_61840</name>
</gene>
<sequence>MGEQTQFEPGQRAPNDGKYIEVGEDSFHMNITNPQHVELRKGQPFPNTTNHNRKWKKMKQFH</sequence>
<dbReference type="EMBL" id="AP019400">
    <property type="protein sequence ID" value="BBI36785.1"/>
    <property type="molecule type" value="Genomic_DNA"/>
</dbReference>
<reference evidence="2 3" key="1">
    <citation type="submission" date="2019-01" db="EMBL/GenBank/DDBJ databases">
        <title>Complete genome sequence of Cohnella hallensis HS21 isolated from Korean fir (Abies koreana) rhizospheric soil.</title>
        <authorList>
            <person name="Jiang L."/>
            <person name="Kang S.W."/>
            <person name="Kim S."/>
            <person name="Jung J."/>
            <person name="Kim C.Y."/>
            <person name="Kim D.H."/>
            <person name="Kim S.W."/>
            <person name="Lee J."/>
        </authorList>
    </citation>
    <scope>NUCLEOTIDE SEQUENCE [LARGE SCALE GENOMIC DNA]</scope>
    <source>
        <strain evidence="2 3">HS21</strain>
    </source>
</reference>
<dbReference type="RefSeq" id="WP_130616255.1">
    <property type="nucleotide sequence ID" value="NZ_AP019400.1"/>
</dbReference>
<feature type="region of interest" description="Disordered" evidence="1">
    <location>
        <begin position="39"/>
        <end position="62"/>
    </location>
</feature>
<evidence type="ECO:0008006" key="4">
    <source>
        <dbReference type="Google" id="ProtNLM"/>
    </source>
</evidence>
<name>A0A3T1DFU3_9BACL</name>
<dbReference type="AlphaFoldDB" id="A0A3T1DFU3"/>
<proteinExistence type="predicted"/>